<reference evidence="2" key="1">
    <citation type="journal article" date="2021" name="Genome Biol. Evol.">
        <title>The assembled and annotated genome of the fairy-ring fungus Marasmius oreades.</title>
        <authorList>
            <person name="Hiltunen M."/>
            <person name="Ament-Velasquez S.L."/>
            <person name="Johannesson H."/>
        </authorList>
    </citation>
    <scope>NUCLEOTIDE SEQUENCE</scope>
    <source>
        <strain evidence="2">03SP1</strain>
    </source>
</reference>
<proteinExistence type="predicted"/>
<feature type="compositionally biased region" description="Basic and acidic residues" evidence="1">
    <location>
        <begin position="343"/>
        <end position="358"/>
    </location>
</feature>
<dbReference type="KEGG" id="more:E1B28_011935"/>
<dbReference type="AlphaFoldDB" id="A0A9P7UN57"/>
<protein>
    <submittedName>
        <fullName evidence="2">Uncharacterized protein</fullName>
    </submittedName>
</protein>
<accession>A0A9P7UN57</accession>
<organism evidence="2 3">
    <name type="scientific">Marasmius oreades</name>
    <name type="common">fairy-ring Marasmius</name>
    <dbReference type="NCBI Taxonomy" id="181124"/>
    <lineage>
        <taxon>Eukaryota</taxon>
        <taxon>Fungi</taxon>
        <taxon>Dikarya</taxon>
        <taxon>Basidiomycota</taxon>
        <taxon>Agaricomycotina</taxon>
        <taxon>Agaricomycetes</taxon>
        <taxon>Agaricomycetidae</taxon>
        <taxon>Agaricales</taxon>
        <taxon>Marasmiineae</taxon>
        <taxon>Marasmiaceae</taxon>
        <taxon>Marasmius</taxon>
    </lineage>
</organism>
<feature type="compositionally biased region" description="Polar residues" evidence="1">
    <location>
        <begin position="97"/>
        <end position="109"/>
    </location>
</feature>
<sequence length="459" mass="50012">MTSPQLPPGTLAQHSSSPEPGTQTGTNTATEQDHPATTDSHPPLTPLSDIAAAIARGRDPPSLQSNRPTSTATVSHATSTATANTPSTPTTAKSRLLSRTTSQRQLRLTSSITDVNAGDARPTDGLLPKVDETWKGNRDRLDSNILKVKADVDGVTLRLDSLEDSIASSNESLRVLREDMLYHQNHVQQAVENLRDSQTHLPQRQDPVLQDILATVHHLEEQQRDSHRILGDTRKAYNDLADLVSSQFLTRTEAQEAMSSLRTSISSVQAQQSPLPPLPPLTAIPAVASHVNAQPVTHTGTPKPSTTNIGAAVMTPSPFWSSTADNAFSHVELFPNSNSKGKRPAERGFDRGNVKRNKPDYSTVVHMGAMTSTNRPMDIVGKVLNTFNFPPIAVTFAKWVRGKYGFIEIHFRSRETAKEFVEILNACRVGDEGRLWGEIQKDDDDNDLHASYGAGPSTR</sequence>
<feature type="compositionally biased region" description="Polar residues" evidence="1">
    <location>
        <begin position="12"/>
        <end position="30"/>
    </location>
</feature>
<evidence type="ECO:0000313" key="2">
    <source>
        <dbReference type="EMBL" id="KAG7087888.1"/>
    </source>
</evidence>
<dbReference type="Proteomes" id="UP001049176">
    <property type="component" value="Chromosome 8"/>
</dbReference>
<evidence type="ECO:0000256" key="1">
    <source>
        <dbReference type="SAM" id="MobiDB-lite"/>
    </source>
</evidence>
<feature type="region of interest" description="Disordered" evidence="1">
    <location>
        <begin position="335"/>
        <end position="358"/>
    </location>
</feature>
<feature type="compositionally biased region" description="Low complexity" evidence="1">
    <location>
        <begin position="68"/>
        <end position="94"/>
    </location>
</feature>
<feature type="region of interest" description="Disordered" evidence="1">
    <location>
        <begin position="438"/>
        <end position="459"/>
    </location>
</feature>
<name>A0A9P7UN57_9AGAR</name>
<dbReference type="RefSeq" id="XP_043004359.1">
    <property type="nucleotide sequence ID" value="XM_043160817.1"/>
</dbReference>
<dbReference type="EMBL" id="CM032188">
    <property type="protein sequence ID" value="KAG7087888.1"/>
    <property type="molecule type" value="Genomic_DNA"/>
</dbReference>
<feature type="region of interest" description="Disordered" evidence="1">
    <location>
        <begin position="1"/>
        <end position="46"/>
    </location>
</feature>
<dbReference type="GeneID" id="66081010"/>
<gene>
    <name evidence="2" type="ORF">E1B28_011935</name>
</gene>
<feature type="region of interest" description="Disordered" evidence="1">
    <location>
        <begin position="58"/>
        <end position="109"/>
    </location>
</feature>
<keyword evidence="3" id="KW-1185">Reference proteome</keyword>
<evidence type="ECO:0000313" key="3">
    <source>
        <dbReference type="Proteomes" id="UP001049176"/>
    </source>
</evidence>
<comment type="caution">
    <text evidence="2">The sequence shown here is derived from an EMBL/GenBank/DDBJ whole genome shotgun (WGS) entry which is preliminary data.</text>
</comment>